<dbReference type="EMBL" id="CAUYUE010000017">
    <property type="protein sequence ID" value="CAK0787572.1"/>
    <property type="molecule type" value="Genomic_DNA"/>
</dbReference>
<name>A0AAV1IMW3_9CHLO</name>
<evidence type="ECO:0000259" key="2">
    <source>
        <dbReference type="PROSITE" id="PS50174"/>
    </source>
</evidence>
<feature type="domain" description="G-patch" evidence="2">
    <location>
        <begin position="139"/>
        <end position="185"/>
    </location>
</feature>
<feature type="region of interest" description="Disordered" evidence="1">
    <location>
        <begin position="323"/>
        <end position="346"/>
    </location>
</feature>
<comment type="caution">
    <text evidence="3">The sequence shown here is derived from an EMBL/GenBank/DDBJ whole genome shotgun (WGS) entry which is preliminary data.</text>
</comment>
<dbReference type="AlphaFoldDB" id="A0AAV1IMW3"/>
<evidence type="ECO:0000313" key="4">
    <source>
        <dbReference type="Proteomes" id="UP001314263"/>
    </source>
</evidence>
<dbReference type="InterPro" id="IPR000467">
    <property type="entry name" value="G_patch_dom"/>
</dbReference>
<dbReference type="PANTHER" id="PTHR47650:SF2">
    <property type="entry name" value="ZINC FINGER CCCH DOMAIN-CONTAINING PROTEIN 22"/>
    <property type="match status" value="1"/>
</dbReference>
<proteinExistence type="predicted"/>
<dbReference type="PROSITE" id="PS50174">
    <property type="entry name" value="G_PATCH"/>
    <property type="match status" value="1"/>
</dbReference>
<gene>
    <name evidence="3" type="ORF">CVIRNUC_010794</name>
</gene>
<dbReference type="PANTHER" id="PTHR47650">
    <property type="entry name" value="ZINC FINGER CCCH DOMAIN-CONTAINING PROTEIN 22"/>
    <property type="match status" value="1"/>
</dbReference>
<feature type="compositionally biased region" description="Low complexity" evidence="1">
    <location>
        <begin position="323"/>
        <end position="333"/>
    </location>
</feature>
<organism evidence="3 4">
    <name type="scientific">Coccomyxa viridis</name>
    <dbReference type="NCBI Taxonomy" id="1274662"/>
    <lineage>
        <taxon>Eukaryota</taxon>
        <taxon>Viridiplantae</taxon>
        <taxon>Chlorophyta</taxon>
        <taxon>core chlorophytes</taxon>
        <taxon>Trebouxiophyceae</taxon>
        <taxon>Trebouxiophyceae incertae sedis</taxon>
        <taxon>Coccomyxaceae</taxon>
        <taxon>Coccomyxa</taxon>
    </lineage>
</organism>
<evidence type="ECO:0000313" key="3">
    <source>
        <dbReference type="EMBL" id="CAK0787572.1"/>
    </source>
</evidence>
<feature type="region of interest" description="Disordered" evidence="1">
    <location>
        <begin position="192"/>
        <end position="219"/>
    </location>
</feature>
<evidence type="ECO:0000256" key="1">
    <source>
        <dbReference type="SAM" id="MobiDB-lite"/>
    </source>
</evidence>
<dbReference type="GO" id="GO:0003676">
    <property type="term" value="F:nucleic acid binding"/>
    <property type="evidence" value="ECO:0007669"/>
    <property type="project" value="InterPro"/>
</dbReference>
<dbReference type="Pfam" id="PF01585">
    <property type="entry name" value="G-patch"/>
    <property type="match status" value="1"/>
</dbReference>
<sequence length="346" mass="37480">MVANGDDAMDAIREQLQEQELALLEIEVALQHDKDAEVLQMRDELVAAIQDLKALLAQGNADFLEADASLDNLPENAADEHAGLGFSLEGDDEDWEAEDEEAISRASIAMSADAVAREQAAAAGPQTDTAHFACWEAHTRGVGSKLMAAMGYRQGQGLGPHNAGAAAPIEVFMLRRGAGLGVAALEVRKASKSRRGGAREQRRKATAAANAAREAARDGENLLEGEAPSFFNVINMRLRDSTYVGEDLNRHSNEEQSYFSQHSKASKKNQDQKTLIQHQDACAELQRGLARLKRIAASNAKDAIFLSQVKAKMAGVQRDLDRAQAASSRAHQAAHVRDKNDSWAKF</sequence>
<protein>
    <recommendedName>
        <fullName evidence="2">G-patch domain-containing protein</fullName>
    </recommendedName>
</protein>
<dbReference type="Proteomes" id="UP001314263">
    <property type="component" value="Unassembled WGS sequence"/>
</dbReference>
<feature type="compositionally biased region" description="Basic and acidic residues" evidence="1">
    <location>
        <begin position="335"/>
        <end position="346"/>
    </location>
</feature>
<reference evidence="3 4" key="1">
    <citation type="submission" date="2023-10" db="EMBL/GenBank/DDBJ databases">
        <authorList>
            <person name="Maclean D."/>
            <person name="Macfadyen A."/>
        </authorList>
    </citation>
    <scope>NUCLEOTIDE SEQUENCE [LARGE SCALE GENOMIC DNA]</scope>
</reference>
<feature type="compositionally biased region" description="Basic residues" evidence="1">
    <location>
        <begin position="192"/>
        <end position="205"/>
    </location>
</feature>
<keyword evidence="4" id="KW-1185">Reference proteome</keyword>
<dbReference type="SMART" id="SM00443">
    <property type="entry name" value="G_patch"/>
    <property type="match status" value="1"/>
</dbReference>
<accession>A0AAV1IMW3</accession>